<dbReference type="PANTHER" id="PTHR43537">
    <property type="entry name" value="TRANSCRIPTIONAL REGULATOR, GNTR FAMILY"/>
    <property type="match status" value="1"/>
</dbReference>
<evidence type="ECO:0000313" key="5">
    <source>
        <dbReference type="Proteomes" id="UP000220629"/>
    </source>
</evidence>
<sequence>MKSTGALNRTVRQIETGISEGRWLAGERLPAERALAESLGVSRATVREAIGRLVSKGLLESRHGSGVYLLGNKPVGTAAPWMQLIAETPPLRSETLEFRMVFECAAARFAAQRASAHQVERFEGILERMQAAVRQADVDEEARTDCEFHAMLTAASHNRMLDQFYAGVITMLREHIASNTYDATVNNLNAAVQARDRLLQHETIYRAIRDRNPDAAQDAMFAHIDYVGRQFNVELGG</sequence>
<dbReference type="InterPro" id="IPR036388">
    <property type="entry name" value="WH-like_DNA-bd_sf"/>
</dbReference>
<dbReference type="InterPro" id="IPR011711">
    <property type="entry name" value="GntR_C"/>
</dbReference>
<keyword evidence="3" id="KW-0804">Transcription</keyword>
<dbReference type="Pfam" id="PF00392">
    <property type="entry name" value="GntR"/>
    <property type="match status" value="1"/>
</dbReference>
<protein>
    <submittedName>
        <fullName evidence="4">FadR family transcriptional regulator</fullName>
    </submittedName>
</protein>
<dbReference type="GO" id="GO:0003700">
    <property type="term" value="F:DNA-binding transcription factor activity"/>
    <property type="evidence" value="ECO:0007669"/>
    <property type="project" value="InterPro"/>
</dbReference>
<dbReference type="InterPro" id="IPR000524">
    <property type="entry name" value="Tscrpt_reg_HTH_GntR"/>
</dbReference>
<dbReference type="EMBL" id="PDDY01000001">
    <property type="protein sequence ID" value="PEH43762.1"/>
    <property type="molecule type" value="Genomic_DNA"/>
</dbReference>
<dbReference type="Gene3D" id="1.20.120.530">
    <property type="entry name" value="GntR ligand-binding domain-like"/>
    <property type="match status" value="1"/>
</dbReference>
<evidence type="ECO:0000256" key="2">
    <source>
        <dbReference type="ARBA" id="ARBA00023125"/>
    </source>
</evidence>
<dbReference type="PANTHER" id="PTHR43537:SF5">
    <property type="entry name" value="UXU OPERON TRANSCRIPTIONAL REGULATOR"/>
    <property type="match status" value="1"/>
</dbReference>
<dbReference type="SUPFAM" id="SSF46785">
    <property type="entry name" value="Winged helix' DNA-binding domain"/>
    <property type="match status" value="1"/>
</dbReference>
<dbReference type="OMA" id="SFVVDFH"/>
<name>A0A2A7SJQ8_BURGA</name>
<dbReference type="PROSITE" id="PS50949">
    <property type="entry name" value="HTH_GNTR"/>
    <property type="match status" value="1"/>
</dbReference>
<proteinExistence type="predicted"/>
<dbReference type="InterPro" id="IPR008920">
    <property type="entry name" value="TF_FadR/GntR_C"/>
</dbReference>
<comment type="caution">
    <text evidence="4">The sequence shown here is derived from an EMBL/GenBank/DDBJ whole genome shotgun (WGS) entry which is preliminary data.</text>
</comment>
<evidence type="ECO:0000256" key="1">
    <source>
        <dbReference type="ARBA" id="ARBA00023015"/>
    </source>
</evidence>
<keyword evidence="2" id="KW-0238">DNA-binding</keyword>
<gene>
    <name evidence="4" type="ORF">CRM94_13425</name>
</gene>
<keyword evidence="1" id="KW-0805">Transcription regulation</keyword>
<dbReference type="AlphaFoldDB" id="A0A2A7SJQ8"/>
<dbReference type="SMART" id="SM00895">
    <property type="entry name" value="FCD"/>
    <property type="match status" value="1"/>
</dbReference>
<dbReference type="Proteomes" id="UP000220629">
    <property type="component" value="Unassembled WGS sequence"/>
</dbReference>
<dbReference type="SUPFAM" id="SSF48008">
    <property type="entry name" value="GntR ligand-binding domain-like"/>
    <property type="match status" value="1"/>
</dbReference>
<organism evidence="4 5">
    <name type="scientific">Burkholderia gladioli</name>
    <name type="common">Pseudomonas marginata</name>
    <name type="synonym">Phytomonas marginata</name>
    <dbReference type="NCBI Taxonomy" id="28095"/>
    <lineage>
        <taxon>Bacteria</taxon>
        <taxon>Pseudomonadati</taxon>
        <taxon>Pseudomonadota</taxon>
        <taxon>Betaproteobacteria</taxon>
        <taxon>Burkholderiales</taxon>
        <taxon>Burkholderiaceae</taxon>
        <taxon>Burkholderia</taxon>
    </lineage>
</organism>
<dbReference type="SMART" id="SM00345">
    <property type="entry name" value="HTH_GNTR"/>
    <property type="match status" value="1"/>
</dbReference>
<dbReference type="GO" id="GO:0003677">
    <property type="term" value="F:DNA binding"/>
    <property type="evidence" value="ECO:0007669"/>
    <property type="project" value="UniProtKB-KW"/>
</dbReference>
<evidence type="ECO:0000313" key="4">
    <source>
        <dbReference type="EMBL" id="PEH43762.1"/>
    </source>
</evidence>
<dbReference type="InterPro" id="IPR036390">
    <property type="entry name" value="WH_DNA-bd_sf"/>
</dbReference>
<dbReference type="Pfam" id="PF07729">
    <property type="entry name" value="FCD"/>
    <property type="match status" value="1"/>
</dbReference>
<accession>A0A2A7SJQ8</accession>
<evidence type="ECO:0000256" key="3">
    <source>
        <dbReference type="ARBA" id="ARBA00023163"/>
    </source>
</evidence>
<dbReference type="Gene3D" id="1.10.10.10">
    <property type="entry name" value="Winged helix-like DNA-binding domain superfamily/Winged helix DNA-binding domain"/>
    <property type="match status" value="1"/>
</dbReference>
<dbReference type="PRINTS" id="PR00035">
    <property type="entry name" value="HTHGNTR"/>
</dbReference>
<dbReference type="RefSeq" id="WP_013690846.1">
    <property type="nucleotide sequence ID" value="NZ_CADEPP010000003.1"/>
</dbReference>
<dbReference type="CDD" id="cd07377">
    <property type="entry name" value="WHTH_GntR"/>
    <property type="match status" value="1"/>
</dbReference>
<reference evidence="5" key="1">
    <citation type="submission" date="2017-09" db="EMBL/GenBank/DDBJ databases">
        <title>FDA dAtabase for Regulatory Grade micrObial Sequences (FDA-ARGOS): Supporting development and validation of Infectious Disease Dx tests.</title>
        <authorList>
            <person name="Minogue T."/>
            <person name="Wolcott M."/>
            <person name="Wasieloski L."/>
            <person name="Aguilar W."/>
            <person name="Moore D."/>
            <person name="Tallon L."/>
            <person name="Sadzewicz L."/>
            <person name="Ott S."/>
            <person name="Zhao X."/>
            <person name="Nagaraj S."/>
            <person name="Vavikolanu K."/>
            <person name="Aluvathingal J."/>
            <person name="Nadendla S."/>
            <person name="Sichtig H."/>
        </authorList>
    </citation>
    <scope>NUCLEOTIDE SEQUENCE [LARGE SCALE GENOMIC DNA]</scope>
    <source>
        <strain evidence="5">FDAARGOS_390</strain>
    </source>
</reference>